<dbReference type="EMBL" id="JABWAD010000055">
    <property type="protein sequence ID" value="KAF6066504.1"/>
    <property type="molecule type" value="Genomic_DNA"/>
</dbReference>
<comment type="caution">
    <text evidence="1">The sequence shown here is derived from an EMBL/GenBank/DDBJ whole genome shotgun (WGS) entry which is preliminary data.</text>
</comment>
<evidence type="ECO:0000313" key="5">
    <source>
        <dbReference type="EMBL" id="KAF6068597.1"/>
    </source>
</evidence>
<dbReference type="Proteomes" id="UP000536275">
    <property type="component" value="Unassembled WGS sequence"/>
</dbReference>
<organism evidence="1 9">
    <name type="scientific">Candida albicans</name>
    <name type="common">Yeast</name>
    <dbReference type="NCBI Taxonomy" id="5476"/>
    <lineage>
        <taxon>Eukaryota</taxon>
        <taxon>Fungi</taxon>
        <taxon>Dikarya</taxon>
        <taxon>Ascomycota</taxon>
        <taxon>Saccharomycotina</taxon>
        <taxon>Pichiomycetes</taxon>
        <taxon>Debaryomycetaceae</taxon>
        <taxon>Candida/Lodderomyces clade</taxon>
        <taxon>Candida</taxon>
    </lineage>
</organism>
<evidence type="ECO:0000313" key="6">
    <source>
        <dbReference type="EMBL" id="KAF6068598.1"/>
    </source>
</evidence>
<evidence type="ECO:0000313" key="7">
    <source>
        <dbReference type="EMBL" id="KAF6068790.1"/>
    </source>
</evidence>
<proteinExistence type="predicted"/>
<dbReference type="AlphaFoldDB" id="A0A8H6BY22"/>
<dbReference type="EMBL" id="JABWAD010000052">
    <property type="protein sequence ID" value="KAF6068791.1"/>
    <property type="molecule type" value="Genomic_DNA"/>
</dbReference>
<evidence type="ECO:0000313" key="1">
    <source>
        <dbReference type="EMBL" id="KAF6066504.1"/>
    </source>
</evidence>
<dbReference type="EMBL" id="JABWAD010000053">
    <property type="protein sequence ID" value="KAF6068596.1"/>
    <property type="molecule type" value="Genomic_DNA"/>
</dbReference>
<evidence type="ECO:0000313" key="9">
    <source>
        <dbReference type="Proteomes" id="UP000536275"/>
    </source>
</evidence>
<dbReference type="EMBL" id="JABWAD010000053">
    <property type="protein sequence ID" value="KAF6068598.1"/>
    <property type="molecule type" value="Genomic_DNA"/>
</dbReference>
<sequence>MGATCPLRKVATHRNGLPIWEASRATRATKVLWESWVQYTLLRNELPIREASRATRARFQLPIREASRATRAGFQLPI</sequence>
<gene>
    <name evidence="7" type="ORF">FOB64_003977</name>
    <name evidence="8" type="ORF">FOB64_003978</name>
    <name evidence="2" type="ORF">FOB64_003980</name>
    <name evidence="3" type="ORF">FOB64_003981</name>
    <name evidence="4" type="ORF">FOB64_003982</name>
    <name evidence="5" type="ORF">FOB64_003983</name>
    <name evidence="6" type="ORF">FOB64_003984</name>
    <name evidence="1" type="ORF">FOB64_003992</name>
</gene>
<name>A0A8H6BY22_CANAX</name>
<evidence type="ECO:0000313" key="2">
    <source>
        <dbReference type="EMBL" id="KAF6068594.1"/>
    </source>
</evidence>
<protein>
    <submittedName>
        <fullName evidence="1">Uncharacterized protein</fullName>
    </submittedName>
</protein>
<reference evidence="1 9" key="1">
    <citation type="submission" date="2020-03" db="EMBL/GenBank/DDBJ databases">
        <title>FDA dAtabase for Regulatory Grade micrObial Sequences (FDA-ARGOS): Supporting development and validation of Infectious Disease Dx tests.</title>
        <authorList>
            <person name="Campos J."/>
            <person name="Goldberg B."/>
            <person name="Tallon L."/>
            <person name="Sadzewicz L."/>
            <person name="Vavikolanu K."/>
            <person name="Mehta A."/>
            <person name="Aluvathingal J."/>
            <person name="Nadendla S."/>
            <person name="Nandy P."/>
            <person name="Geyer C."/>
            <person name="Yan Y."/>
            <person name="Sichtig H."/>
        </authorList>
    </citation>
    <scope>NUCLEOTIDE SEQUENCE [LARGE SCALE GENOMIC DNA]</scope>
    <source>
        <strain evidence="1 9">FDAARGOS_656</strain>
    </source>
</reference>
<accession>A0A8H6BY22</accession>
<dbReference type="EMBL" id="JABWAD010000053">
    <property type="protein sequence ID" value="KAF6068594.1"/>
    <property type="molecule type" value="Genomic_DNA"/>
</dbReference>
<evidence type="ECO:0000313" key="3">
    <source>
        <dbReference type="EMBL" id="KAF6068595.1"/>
    </source>
</evidence>
<dbReference type="EMBL" id="JABWAD010000053">
    <property type="protein sequence ID" value="KAF6068595.1"/>
    <property type="molecule type" value="Genomic_DNA"/>
</dbReference>
<evidence type="ECO:0000313" key="8">
    <source>
        <dbReference type="EMBL" id="KAF6068791.1"/>
    </source>
</evidence>
<dbReference type="EMBL" id="JABWAD010000052">
    <property type="protein sequence ID" value="KAF6068790.1"/>
    <property type="molecule type" value="Genomic_DNA"/>
</dbReference>
<dbReference type="EMBL" id="JABWAD010000053">
    <property type="protein sequence ID" value="KAF6068597.1"/>
    <property type="molecule type" value="Genomic_DNA"/>
</dbReference>
<evidence type="ECO:0000313" key="4">
    <source>
        <dbReference type="EMBL" id="KAF6068596.1"/>
    </source>
</evidence>